<dbReference type="RefSeq" id="WP_010968283.1">
    <property type="nucleotide sequence ID" value="NC_003042.1"/>
</dbReference>
<dbReference type="HOGENOM" id="CLU_1755678_0_0_9"/>
<dbReference type="GeneID" id="93000453"/>
<proteinExistence type="predicted"/>
<keyword evidence="1" id="KW-0614">Plasmid</keyword>
<sequence length="148" mass="17687">MKEFIINYNNMPLSEFTTIIVKANSVKEAINKFHNEKINSKEMLYDFSDCLDFALEEDYFSFLSKNEGAEYDWYTAMKVYLESNNGFKNKNKFKNLNLDKFIEECWNNIMFNRNIDPNSISLESKEAIYRYLYECVEALNIKKLRVIE</sequence>
<organism evidence="1 2">
    <name type="scientific">Clostridium perfringens (strain 13 / Type A)</name>
    <dbReference type="NCBI Taxonomy" id="195102"/>
    <lineage>
        <taxon>Bacteria</taxon>
        <taxon>Bacillati</taxon>
        <taxon>Bacillota</taxon>
        <taxon>Clostridia</taxon>
        <taxon>Eubacteriales</taxon>
        <taxon>Clostridiaceae</taxon>
        <taxon>Clostridium</taxon>
    </lineage>
</organism>
<dbReference type="EMBL" id="AP003515">
    <property type="protein sequence ID" value="BAB62500.1"/>
    <property type="molecule type" value="Genomic_DNA"/>
</dbReference>
<protein>
    <submittedName>
        <fullName evidence="1">Uncharacterized protein</fullName>
    </submittedName>
</protein>
<dbReference type="KEGG" id="cpe:PCP62"/>
<evidence type="ECO:0000313" key="1">
    <source>
        <dbReference type="EMBL" id="BAB62500.1"/>
    </source>
</evidence>
<geneLocation type="plasmid" evidence="1 2">
    <name>pCP13</name>
</geneLocation>
<accession>Q93M85</accession>
<gene>
    <name evidence="1" type="ordered locus">PCP62</name>
</gene>
<dbReference type="Proteomes" id="UP000000818">
    <property type="component" value="Plasmid pCP13"/>
</dbReference>
<dbReference type="AlphaFoldDB" id="Q93M85"/>
<reference evidence="1 2" key="1">
    <citation type="journal article" date="2002" name="Proc. Natl. Acad. Sci. U.S.A.">
        <title>Complete genome sequence of Clostridium perfringens, an anaerobic flesh-eater.</title>
        <authorList>
            <person name="Shimizu T."/>
            <person name="Ohtani K."/>
            <person name="Hirakawa H."/>
            <person name="Ohshima K."/>
            <person name="Yamashita A."/>
            <person name="Shiba T."/>
            <person name="Ogasawara N."/>
            <person name="Hattori M."/>
            <person name="Kuhara S."/>
            <person name="Hayashi H."/>
        </authorList>
    </citation>
    <scope>NUCLEOTIDE SEQUENCE [LARGE SCALE GENOMIC DNA]</scope>
    <source>
        <strain evidence="2">13 / Type A</strain>
        <plasmid evidence="1 2">pCP13</plasmid>
    </source>
</reference>
<name>Q93M85_CLOPE</name>
<evidence type="ECO:0000313" key="2">
    <source>
        <dbReference type="Proteomes" id="UP000000818"/>
    </source>
</evidence>